<proteinExistence type="predicted"/>
<gene>
    <name evidence="2" type="ORF">LZ016_10560</name>
</gene>
<organism evidence="2 3">
    <name type="scientific">Sphingomonas telluris</name>
    <dbReference type="NCBI Taxonomy" id="2907998"/>
    <lineage>
        <taxon>Bacteria</taxon>
        <taxon>Pseudomonadati</taxon>
        <taxon>Pseudomonadota</taxon>
        <taxon>Alphaproteobacteria</taxon>
        <taxon>Sphingomonadales</taxon>
        <taxon>Sphingomonadaceae</taxon>
        <taxon>Sphingomonas</taxon>
    </lineage>
</organism>
<evidence type="ECO:0000256" key="1">
    <source>
        <dbReference type="SAM" id="MobiDB-lite"/>
    </source>
</evidence>
<reference evidence="2 3" key="1">
    <citation type="submission" date="2022-03" db="EMBL/GenBank/DDBJ databases">
        <authorList>
            <person name="Jo J.-H."/>
            <person name="Im W.-T."/>
        </authorList>
    </citation>
    <scope>NUCLEOTIDE SEQUENCE [LARGE SCALE GENOMIC DNA]</scope>
    <source>
        <strain evidence="2 3">SM33</strain>
    </source>
</reference>
<dbReference type="EMBL" id="JAKZHW010000001">
    <property type="protein sequence ID" value="MCH8616539.1"/>
    <property type="molecule type" value="Genomic_DNA"/>
</dbReference>
<sequence length="60" mass="6596">MRASTWCSLTRHSAAKSGPRSLFFEKGEATRQVWYLDPGRTLGKTNPLNDAEDQIGGGQT</sequence>
<feature type="region of interest" description="Disordered" evidence="1">
    <location>
        <begin position="38"/>
        <end position="60"/>
    </location>
</feature>
<dbReference type="RefSeq" id="WP_241447334.1">
    <property type="nucleotide sequence ID" value="NZ_JAKZHW010000001.1"/>
</dbReference>
<accession>A0ABS9VPU2</accession>
<dbReference type="Proteomes" id="UP001203058">
    <property type="component" value="Unassembled WGS sequence"/>
</dbReference>
<protein>
    <submittedName>
        <fullName evidence="2">Uncharacterized protein</fullName>
    </submittedName>
</protein>
<comment type="caution">
    <text evidence="2">The sequence shown here is derived from an EMBL/GenBank/DDBJ whole genome shotgun (WGS) entry which is preliminary data.</text>
</comment>
<name>A0ABS9VPU2_9SPHN</name>
<evidence type="ECO:0000313" key="3">
    <source>
        <dbReference type="Proteomes" id="UP001203058"/>
    </source>
</evidence>
<evidence type="ECO:0000313" key="2">
    <source>
        <dbReference type="EMBL" id="MCH8616539.1"/>
    </source>
</evidence>
<keyword evidence="3" id="KW-1185">Reference proteome</keyword>